<comment type="caution">
    <text evidence="2">The sequence shown here is derived from an EMBL/GenBank/DDBJ whole genome shotgun (WGS) entry which is preliminary data.</text>
</comment>
<evidence type="ECO:0000313" key="2">
    <source>
        <dbReference type="EMBL" id="KAK3854081.1"/>
    </source>
</evidence>
<feature type="compositionally biased region" description="Gly residues" evidence="1">
    <location>
        <begin position="55"/>
        <end position="72"/>
    </location>
</feature>
<name>A0AAE1ELY3_PETCI</name>
<feature type="region of interest" description="Disordered" evidence="1">
    <location>
        <begin position="45"/>
        <end position="81"/>
    </location>
</feature>
<gene>
    <name evidence="2" type="ORF">Pcinc_039414</name>
</gene>
<evidence type="ECO:0000313" key="3">
    <source>
        <dbReference type="Proteomes" id="UP001286313"/>
    </source>
</evidence>
<proteinExistence type="predicted"/>
<accession>A0AAE1ELY3</accession>
<organism evidence="2 3">
    <name type="scientific">Petrolisthes cinctipes</name>
    <name type="common">Flat porcelain crab</name>
    <dbReference type="NCBI Taxonomy" id="88211"/>
    <lineage>
        <taxon>Eukaryota</taxon>
        <taxon>Metazoa</taxon>
        <taxon>Ecdysozoa</taxon>
        <taxon>Arthropoda</taxon>
        <taxon>Crustacea</taxon>
        <taxon>Multicrustacea</taxon>
        <taxon>Malacostraca</taxon>
        <taxon>Eumalacostraca</taxon>
        <taxon>Eucarida</taxon>
        <taxon>Decapoda</taxon>
        <taxon>Pleocyemata</taxon>
        <taxon>Anomura</taxon>
        <taxon>Galatheoidea</taxon>
        <taxon>Porcellanidae</taxon>
        <taxon>Petrolisthes</taxon>
    </lineage>
</organism>
<dbReference type="EMBL" id="JAWQEG010006716">
    <property type="protein sequence ID" value="KAK3854081.1"/>
    <property type="molecule type" value="Genomic_DNA"/>
</dbReference>
<protein>
    <submittedName>
        <fullName evidence="2">Uncharacterized protein</fullName>
    </submittedName>
</protein>
<evidence type="ECO:0000256" key="1">
    <source>
        <dbReference type="SAM" id="MobiDB-lite"/>
    </source>
</evidence>
<dbReference type="Proteomes" id="UP001286313">
    <property type="component" value="Unassembled WGS sequence"/>
</dbReference>
<dbReference type="AlphaFoldDB" id="A0AAE1ELY3"/>
<reference evidence="2" key="1">
    <citation type="submission" date="2023-10" db="EMBL/GenBank/DDBJ databases">
        <title>Genome assemblies of two species of porcelain crab, Petrolisthes cinctipes and Petrolisthes manimaculis (Anomura: Porcellanidae).</title>
        <authorList>
            <person name="Angst P."/>
        </authorList>
    </citation>
    <scope>NUCLEOTIDE SEQUENCE</scope>
    <source>
        <strain evidence="2">PB745_01</strain>
        <tissue evidence="2">Gill</tissue>
    </source>
</reference>
<sequence length="98" mass="9983">MNLRPPLLPFRLPSVPLPPRLPPLAPNQHLVNLTSNLDIDFDFVGAPGISDGDDGSGGGGDGSGGGGDGSGGQQLSAAASEPYSTTYCLSFINFTLLK</sequence>
<keyword evidence="3" id="KW-1185">Reference proteome</keyword>